<evidence type="ECO:0000313" key="2">
    <source>
        <dbReference type="Proteomes" id="UP000005466"/>
    </source>
</evidence>
<feature type="non-terminal residue" evidence="1">
    <location>
        <position position="1"/>
    </location>
</feature>
<organism evidence="1 2">
    <name type="scientific">Pseudomonas savastanoi pv. glycinea str. race 4</name>
    <dbReference type="NCBI Taxonomy" id="875330"/>
    <lineage>
        <taxon>Bacteria</taxon>
        <taxon>Pseudomonadati</taxon>
        <taxon>Pseudomonadota</taxon>
        <taxon>Gammaproteobacteria</taxon>
        <taxon>Pseudomonadales</taxon>
        <taxon>Pseudomonadaceae</taxon>
        <taxon>Pseudomonas</taxon>
    </lineage>
</organism>
<gene>
    <name evidence="1" type="ORF">Pgy4_39705</name>
</gene>
<reference evidence="1 2" key="1">
    <citation type="journal article" date="2011" name="PLoS Pathog.">
        <title>Dynamic evolution of pathogenicity revealed by sequencing and comparative genomics of 19 Pseudomonas syringae isolates.</title>
        <authorList>
            <person name="Baltrus D.A."/>
            <person name="Nishimura M.T."/>
            <person name="Romanchuk A."/>
            <person name="Chang J.H."/>
            <person name="Mukhtar M.S."/>
            <person name="Cherkis K."/>
            <person name="Roach J."/>
            <person name="Grant S.R."/>
            <person name="Jones C.D."/>
            <person name="Dangl J.L."/>
        </authorList>
    </citation>
    <scope>NUCLEOTIDE SEQUENCE [LARGE SCALE GENOMIC DNA]</scope>
    <source>
        <strain evidence="2">race 4</strain>
    </source>
</reference>
<feature type="non-terminal residue" evidence="1">
    <location>
        <position position="41"/>
    </location>
</feature>
<sequence length="41" mass="4191">GRRGLSALELAWLSGAAFQRGDSNAGTACIGQYPLHMAATA</sequence>
<name>F3CIL7_PSESG</name>
<dbReference type="Proteomes" id="UP000005466">
    <property type="component" value="Unassembled WGS sequence"/>
</dbReference>
<evidence type="ECO:0000313" key="1">
    <source>
        <dbReference type="EMBL" id="EGH19109.1"/>
    </source>
</evidence>
<dbReference type="EMBL" id="ADWY01003601">
    <property type="protein sequence ID" value="EGH19109.1"/>
    <property type="molecule type" value="Genomic_DNA"/>
</dbReference>
<dbReference type="HOGENOM" id="CLU_3281664_0_0_6"/>
<dbReference type="AlphaFoldDB" id="F3CIL7"/>
<comment type="caution">
    <text evidence="1">The sequence shown here is derived from an EMBL/GenBank/DDBJ whole genome shotgun (WGS) entry which is preliminary data.</text>
</comment>
<proteinExistence type="predicted"/>
<accession>F3CIL7</accession>
<protein>
    <submittedName>
        <fullName evidence="1">Uncharacterized protein</fullName>
    </submittedName>
</protein>